<feature type="domain" description="FZ" evidence="20">
    <location>
        <begin position="153"/>
        <end position="270"/>
    </location>
</feature>
<dbReference type="GeneID" id="106465060"/>
<dbReference type="SUPFAM" id="SSF63501">
    <property type="entry name" value="Frizzled cysteine-rich domain"/>
    <property type="match status" value="1"/>
</dbReference>
<evidence type="ECO:0000313" key="23">
    <source>
        <dbReference type="RefSeq" id="XP_013780711.2"/>
    </source>
</evidence>
<proteinExistence type="inferred from homology"/>
<feature type="transmembrane region" description="Helical" evidence="19">
    <location>
        <begin position="355"/>
        <end position="372"/>
    </location>
</feature>
<evidence type="ECO:0000256" key="11">
    <source>
        <dbReference type="ARBA" id="ARBA00023157"/>
    </source>
</evidence>
<reference evidence="23" key="1">
    <citation type="submission" date="2025-08" db="UniProtKB">
        <authorList>
            <consortium name="RefSeq"/>
        </authorList>
    </citation>
    <scope>IDENTIFICATION</scope>
    <source>
        <tissue evidence="23">Muscle</tissue>
    </source>
</reference>
<evidence type="ECO:0000256" key="13">
    <source>
        <dbReference type="ARBA" id="ARBA00023180"/>
    </source>
</evidence>
<feature type="compositionally biased region" description="Polar residues" evidence="18">
    <location>
        <begin position="1068"/>
        <end position="1077"/>
    </location>
</feature>
<keyword evidence="8 19" id="KW-1133">Transmembrane helix</keyword>
<evidence type="ECO:0000256" key="9">
    <source>
        <dbReference type="ARBA" id="ARBA00023040"/>
    </source>
</evidence>
<comment type="caution">
    <text evidence="17">Lacks conserved residue(s) required for the propagation of feature annotation.</text>
</comment>
<dbReference type="Gene3D" id="1.10.2000.10">
    <property type="entry name" value="Frizzled cysteine-rich domain"/>
    <property type="match status" value="1"/>
</dbReference>
<keyword evidence="7" id="KW-0732">Signal</keyword>
<dbReference type="RefSeq" id="XP_013780711.2">
    <property type="nucleotide sequence ID" value="XM_013925257.2"/>
</dbReference>
<dbReference type="Proteomes" id="UP000694941">
    <property type="component" value="Unplaced"/>
</dbReference>
<keyword evidence="13" id="KW-0325">Glycoprotein</keyword>
<dbReference type="SMART" id="SM00063">
    <property type="entry name" value="FRI"/>
    <property type="match status" value="1"/>
</dbReference>
<evidence type="ECO:0000256" key="19">
    <source>
        <dbReference type="SAM" id="Phobius"/>
    </source>
</evidence>
<dbReference type="SMART" id="SM01330">
    <property type="entry name" value="Frizzled"/>
    <property type="match status" value="1"/>
</dbReference>
<accession>A0ABM1BF35</accession>
<keyword evidence="6 19" id="KW-0812">Transmembrane</keyword>
<feature type="transmembrane region" description="Helical" evidence="19">
    <location>
        <begin position="447"/>
        <end position="468"/>
    </location>
</feature>
<dbReference type="PANTHER" id="PTHR11309:SF35">
    <property type="entry name" value="PROTEIN SMOOTHENED"/>
    <property type="match status" value="1"/>
</dbReference>
<feature type="transmembrane region" description="Helical" evidence="19">
    <location>
        <begin position="542"/>
        <end position="562"/>
    </location>
</feature>
<feature type="transmembrane region" description="Helical" evidence="19">
    <location>
        <begin position="9"/>
        <end position="29"/>
    </location>
</feature>
<keyword evidence="22" id="KW-1185">Reference proteome</keyword>
<dbReference type="InterPro" id="IPR041771">
    <property type="entry name" value="SMO_CRD"/>
</dbReference>
<dbReference type="InterPro" id="IPR035683">
    <property type="entry name" value="SMO_7TM"/>
</dbReference>
<keyword evidence="11" id="KW-1015">Disulfide bond</keyword>
<evidence type="ECO:0000256" key="10">
    <source>
        <dbReference type="ARBA" id="ARBA00023136"/>
    </source>
</evidence>
<evidence type="ECO:0000256" key="12">
    <source>
        <dbReference type="ARBA" id="ARBA00023170"/>
    </source>
</evidence>
<dbReference type="InterPro" id="IPR000539">
    <property type="entry name" value="Frizzled/Smoothened_7TM"/>
</dbReference>
<dbReference type="PROSITE" id="PS50038">
    <property type="entry name" value="FZ"/>
    <property type="match status" value="1"/>
</dbReference>
<evidence type="ECO:0000259" key="21">
    <source>
        <dbReference type="PROSITE" id="PS50261"/>
    </source>
</evidence>
<feature type="transmembrane region" description="Helical" evidence="19">
    <location>
        <begin position="488"/>
        <end position="508"/>
    </location>
</feature>
<evidence type="ECO:0000256" key="18">
    <source>
        <dbReference type="SAM" id="MobiDB-lite"/>
    </source>
</evidence>
<comment type="similarity">
    <text evidence="3">Belongs to the G-protein coupled receptor Fz/Smo family.</text>
</comment>
<keyword evidence="15" id="KW-0966">Cell projection</keyword>
<evidence type="ECO:0000256" key="3">
    <source>
        <dbReference type="ARBA" id="ARBA00008077"/>
    </source>
</evidence>
<evidence type="ECO:0000256" key="6">
    <source>
        <dbReference type="ARBA" id="ARBA00022692"/>
    </source>
</evidence>
<dbReference type="Pfam" id="PF01534">
    <property type="entry name" value="Frizzled"/>
    <property type="match status" value="1"/>
</dbReference>
<protein>
    <recommendedName>
        <fullName evidence="16">Protein smoothened</fullName>
    </recommendedName>
</protein>
<dbReference type="PANTHER" id="PTHR11309">
    <property type="entry name" value="FRIZZLED"/>
    <property type="match status" value="1"/>
</dbReference>
<organism evidence="22 23">
    <name type="scientific">Limulus polyphemus</name>
    <name type="common">Atlantic horseshoe crab</name>
    <dbReference type="NCBI Taxonomy" id="6850"/>
    <lineage>
        <taxon>Eukaryota</taxon>
        <taxon>Metazoa</taxon>
        <taxon>Ecdysozoa</taxon>
        <taxon>Arthropoda</taxon>
        <taxon>Chelicerata</taxon>
        <taxon>Merostomata</taxon>
        <taxon>Xiphosura</taxon>
        <taxon>Limulidae</taxon>
        <taxon>Limulus</taxon>
    </lineage>
</organism>
<evidence type="ECO:0000259" key="20">
    <source>
        <dbReference type="PROSITE" id="PS50038"/>
    </source>
</evidence>
<keyword evidence="10 19" id="KW-0472">Membrane</keyword>
<dbReference type="PROSITE" id="PS50261">
    <property type="entry name" value="G_PROTEIN_RECEP_F2_4"/>
    <property type="match status" value="1"/>
</dbReference>
<dbReference type="InterPro" id="IPR036790">
    <property type="entry name" value="Frizzled_dom_sf"/>
</dbReference>
<dbReference type="CDD" id="cd15030">
    <property type="entry name" value="7tmF_SMO_homolog"/>
    <property type="match status" value="1"/>
</dbReference>
<dbReference type="Pfam" id="PF01392">
    <property type="entry name" value="Fz"/>
    <property type="match status" value="1"/>
</dbReference>
<dbReference type="PRINTS" id="PR00489">
    <property type="entry name" value="FRIZZLED"/>
</dbReference>
<evidence type="ECO:0000256" key="15">
    <source>
        <dbReference type="ARBA" id="ARBA00023273"/>
    </source>
</evidence>
<dbReference type="InterPro" id="IPR015526">
    <property type="entry name" value="Frizzled/SFRP"/>
</dbReference>
<keyword evidence="4" id="KW-0217">Developmental protein</keyword>
<evidence type="ECO:0000256" key="5">
    <source>
        <dbReference type="ARBA" id="ARBA00022475"/>
    </source>
</evidence>
<feature type="compositionally biased region" description="Polar residues" evidence="18">
    <location>
        <begin position="875"/>
        <end position="891"/>
    </location>
</feature>
<keyword evidence="14" id="KW-0807">Transducer</keyword>
<feature type="region of interest" description="Disordered" evidence="18">
    <location>
        <begin position="1037"/>
        <end position="1097"/>
    </location>
</feature>
<dbReference type="InterPro" id="IPR020067">
    <property type="entry name" value="Frizzled_dom"/>
</dbReference>
<evidence type="ECO:0000256" key="8">
    <source>
        <dbReference type="ARBA" id="ARBA00022989"/>
    </source>
</evidence>
<evidence type="ECO:0000256" key="7">
    <source>
        <dbReference type="ARBA" id="ARBA00022729"/>
    </source>
</evidence>
<evidence type="ECO:0000256" key="16">
    <source>
        <dbReference type="ARBA" id="ARBA00035037"/>
    </source>
</evidence>
<evidence type="ECO:0000313" key="22">
    <source>
        <dbReference type="Proteomes" id="UP000694941"/>
    </source>
</evidence>
<feature type="domain" description="G-protein coupled receptors family 2 profile 2" evidence="21">
    <location>
        <begin position="320"/>
        <end position="585"/>
    </location>
</feature>
<evidence type="ECO:0000256" key="17">
    <source>
        <dbReference type="PROSITE-ProRule" id="PRU00090"/>
    </source>
</evidence>
<keyword evidence="12" id="KW-0675">Receptor</keyword>
<dbReference type="CDD" id="cd07451">
    <property type="entry name" value="CRD_SMO"/>
    <property type="match status" value="1"/>
</dbReference>
<dbReference type="InterPro" id="IPR017981">
    <property type="entry name" value="GPCR_2-like_7TM"/>
</dbReference>
<evidence type="ECO:0000256" key="1">
    <source>
        <dbReference type="ARBA" id="ARBA00004138"/>
    </source>
</evidence>
<feature type="transmembrane region" description="Helical" evidence="19">
    <location>
        <begin position="404"/>
        <end position="426"/>
    </location>
</feature>
<feature type="transmembrane region" description="Helical" evidence="19">
    <location>
        <begin position="322"/>
        <end position="343"/>
    </location>
</feature>
<dbReference type="Gene3D" id="1.20.1070.10">
    <property type="entry name" value="Rhodopsin 7-helix transmembrane proteins"/>
    <property type="match status" value="1"/>
</dbReference>
<comment type="subcellular location">
    <subcellularLocation>
        <location evidence="2">Cell membrane</location>
        <topology evidence="2">Multi-pass membrane protein</topology>
    </subcellularLocation>
    <subcellularLocation>
        <location evidence="1">Cell projection</location>
        <location evidence="1">Cilium</location>
    </subcellularLocation>
</comment>
<gene>
    <name evidence="23" type="primary">LOC106465060</name>
</gene>
<sequence>MWLFVRENYFIGGIMICCLLLIVKTPQIVNKYEVKMGEKYKDSIWKFMDIVSKNSINTGNRVKREDKNTAAQQEEEFFDEQHQLEGILNSSYSARKFEFENNEKFQRSLKGQKSNGIPLNIPVSSVEMQNPKMIDVHKTKFDHVQPGGKESCYKPARCQPLYNTTCFGVKLPYTQTSLALVNTSESLADVQEQLTLWRGLQSVPRCWAVIQPLLCAVYLPKCENGQITLPSQEMCKVTRGPCQVVQHEFGWPEFLQCNSLDKFPPACKNEVRELKFSVTSHCQRPLVDTVDSDIWHKDVHGCGIQCQNPLFSSEEHNQVHSFIAVVGTVCLLCTLFTIITFIVDWKSASKYPALIIFYINACFFIVTIGWMAQFTPGARDDIVCRQDGTLRQGEPRSGENLSCIIIFILIYYFLMAGIIWFVFLTYAWHVSFQAVGIPREVIESRAAYFHIVAWSVPLVLTIAIMALGQVDGDSLMGICFVGYLHPSRAGFVLAPVSVAVFCGGFFLIKSLITLVKVKLGSAEVVSEEANIRIRHMIIRMGTFTFLVFLLAFCTFGCHVYEFLNQAKWIASMEDFVICAANITLASRSNGETLKECKAKSHPNIMTLQLHVLAMFGTGVLMSSWVWTSATKASWKRFFNRVFRQSEEEPVRMRRHKLIAQAFAQQQGLHQAQSSFSFHSTHDDPVGMNLELNSIASEELSSTWAAALPKFISRRGALVGAGSMGIRGYSSTSDISQRRVSLDSFDRQQSFDSQMSFQVSEQEWVAHALARHQRRKTRRERERLWRGHNRIYPWSRGNRRGSDTSSQSAAVATQSNALNKTTITQATSTGDLNQALFFHRPPTAFVISRPMIQKHNLINPPFTHGMTDNSHRQQKSNDMNDNSHQQQKSNSHPAAIGNLGTMPGILNQSGFMSNVGLFGYMGAGLPGQVGLPMGVGYPPLPGSVGYQHYNNMPFRVGYSPFQSMAATLPPGHSPILPMHPMIDSSSEQDFFPIRISDTSDYDAGLMSQDEAQILSAQKLLEQRTRCLQTPSDVIKPFPRVSQRSSRQSQRESVNRVQSATQTEREPLHTGSSRNSKQNKNTEEAFEMAERNSFIPSAN</sequence>
<evidence type="ECO:0000256" key="2">
    <source>
        <dbReference type="ARBA" id="ARBA00004651"/>
    </source>
</evidence>
<feature type="region of interest" description="Disordered" evidence="18">
    <location>
        <begin position="858"/>
        <end position="896"/>
    </location>
</feature>
<evidence type="ECO:0000256" key="4">
    <source>
        <dbReference type="ARBA" id="ARBA00022473"/>
    </source>
</evidence>
<keyword evidence="9" id="KW-0297">G-protein coupled receptor</keyword>
<name>A0ABM1BF35_LIMPO</name>
<keyword evidence="5" id="KW-1003">Cell membrane</keyword>
<evidence type="ECO:0000256" key="14">
    <source>
        <dbReference type="ARBA" id="ARBA00023224"/>
    </source>
</evidence>